<dbReference type="Pfam" id="PF18962">
    <property type="entry name" value="Por_Secre_tail"/>
    <property type="match status" value="1"/>
</dbReference>
<reference evidence="4" key="1">
    <citation type="submission" date="2022-04" db="EMBL/GenBank/DDBJ databases">
        <authorList>
            <person name="Ren T."/>
        </authorList>
    </citation>
    <scope>NUCLEOTIDE SEQUENCE</scope>
    <source>
        <strain evidence="4">F63249</strain>
    </source>
</reference>
<evidence type="ECO:0000259" key="3">
    <source>
        <dbReference type="Pfam" id="PF18962"/>
    </source>
</evidence>
<gene>
    <name evidence="4" type="ORF">MUY34_13810</name>
</gene>
<dbReference type="PANTHER" id="PTHR36220:SF1">
    <property type="entry name" value="GAMMA TUBULIN COMPLEX COMPONENT C-TERMINAL DOMAIN-CONTAINING PROTEIN"/>
    <property type="match status" value="1"/>
</dbReference>
<keyword evidence="1 2" id="KW-0732">Signal</keyword>
<evidence type="ECO:0000313" key="4">
    <source>
        <dbReference type="EMBL" id="MCK8481703.1"/>
    </source>
</evidence>
<protein>
    <submittedName>
        <fullName evidence="4">T9SS type A sorting domain-containing protein</fullName>
    </submittedName>
</protein>
<dbReference type="InterPro" id="IPR037293">
    <property type="entry name" value="Gal_Oxidase_central_sf"/>
</dbReference>
<dbReference type="SUPFAM" id="SSF50965">
    <property type="entry name" value="Galactose oxidase, central domain"/>
    <property type="match status" value="1"/>
</dbReference>
<keyword evidence="5" id="KW-1185">Reference proteome</keyword>
<accession>A0ABT0HBG0</accession>
<feature type="signal peptide" evidence="2">
    <location>
        <begin position="1"/>
        <end position="22"/>
    </location>
</feature>
<evidence type="ECO:0000256" key="2">
    <source>
        <dbReference type="SAM" id="SignalP"/>
    </source>
</evidence>
<dbReference type="InterPro" id="IPR015943">
    <property type="entry name" value="WD40/YVTN_repeat-like_dom_sf"/>
</dbReference>
<comment type="caution">
    <text evidence="4">The sequence shown here is derived from an EMBL/GenBank/DDBJ whole genome shotgun (WGS) entry which is preliminary data.</text>
</comment>
<dbReference type="RefSeq" id="WP_248413551.1">
    <property type="nucleotide sequence ID" value="NZ_JALPQF010000014.1"/>
</dbReference>
<dbReference type="PANTHER" id="PTHR36220">
    <property type="entry name" value="UNNAMED PRODUCT"/>
    <property type="match status" value="1"/>
</dbReference>
<evidence type="ECO:0000313" key="5">
    <source>
        <dbReference type="Proteomes" id="UP001203687"/>
    </source>
</evidence>
<dbReference type="EMBL" id="JALPQF010000014">
    <property type="protein sequence ID" value="MCK8481703.1"/>
    <property type="molecule type" value="Genomic_DNA"/>
</dbReference>
<dbReference type="Gene3D" id="2.130.10.10">
    <property type="entry name" value="YVTN repeat-like/Quinoprotein amine dehydrogenase"/>
    <property type="match status" value="1"/>
</dbReference>
<name>A0ABT0HBG0_9FLAO</name>
<dbReference type="InterPro" id="IPR011043">
    <property type="entry name" value="Gal_Oxase/kelch_b-propeller"/>
</dbReference>
<dbReference type="Proteomes" id="UP001203687">
    <property type="component" value="Unassembled WGS sequence"/>
</dbReference>
<evidence type="ECO:0000256" key="1">
    <source>
        <dbReference type="ARBA" id="ARBA00022729"/>
    </source>
</evidence>
<proteinExistence type="predicted"/>
<dbReference type="NCBIfam" id="TIGR04183">
    <property type="entry name" value="Por_Secre_tail"/>
    <property type="match status" value="1"/>
</dbReference>
<feature type="domain" description="Secretion system C-terminal sorting" evidence="3">
    <location>
        <begin position="406"/>
        <end position="473"/>
    </location>
</feature>
<dbReference type="Gene3D" id="2.130.10.80">
    <property type="entry name" value="Galactose oxidase/kelch, beta-propeller"/>
    <property type="match status" value="1"/>
</dbReference>
<dbReference type="InterPro" id="IPR026444">
    <property type="entry name" value="Secre_tail"/>
</dbReference>
<organism evidence="4 5">
    <name type="scientific">Psychroserpens algicola</name>
    <dbReference type="NCBI Taxonomy" id="1719034"/>
    <lineage>
        <taxon>Bacteria</taxon>
        <taxon>Pseudomonadati</taxon>
        <taxon>Bacteroidota</taxon>
        <taxon>Flavobacteriia</taxon>
        <taxon>Flavobacteriales</taxon>
        <taxon>Flavobacteriaceae</taxon>
        <taxon>Psychroserpens</taxon>
    </lineage>
</organism>
<feature type="chain" id="PRO_5046741265" evidence="2">
    <location>
        <begin position="23"/>
        <end position="474"/>
    </location>
</feature>
<sequence>MKSIKKQCVIAILIISSLFVNAQTQIGNDIDGLLSGDRFGTGVSISSDGNIVAIVGFSGNNGDGRIRVFQNIEGIWTLYGTDINGENFGSIGAYSVSLSADGNTMAFSSLGNFVRIYSYNSDTGIWIPKGSDISNNTSESNFGNSIKLSADGNTIVVGAVSAPNVPNDGVTQIFQYVTDSWNQVGSDINGLVMAEHSGRSVDMSSDGSIVAILNNDSARIYENVSGTWTLLGSEIPIVGSQFPNRAVSLSSNGHILAIGEPDFSDSLIQRGRVRVFSYESESWNQVGSPVIGEVAHYRTGSSVSLSSDGQVLAIGEIGSTSGSTDTGRTRIFKNQSNSWVQIGNAIFGEASLDYSGESISLSSDANTLIIGADLNDGNGADSGHARVFDLSALLSVSDFANSTTSLFPNPASNQFTIQLSEELELENVNIYSSLGKLVNSSKTHVINTSKLTSGIYVVEIYTNKAKITKKLVVN</sequence>